<evidence type="ECO:0000256" key="1">
    <source>
        <dbReference type="ARBA" id="ARBA00004370"/>
    </source>
</evidence>
<comment type="subcellular location">
    <subcellularLocation>
        <location evidence="1">Membrane</location>
    </subcellularLocation>
</comment>
<evidence type="ECO:0000256" key="3">
    <source>
        <dbReference type="ARBA" id="ARBA00022989"/>
    </source>
</evidence>
<feature type="domain" description="Fatty acid hydroxylase" evidence="7">
    <location>
        <begin position="195"/>
        <end position="324"/>
    </location>
</feature>
<dbReference type="Proteomes" id="UP001431783">
    <property type="component" value="Unassembled WGS sequence"/>
</dbReference>
<feature type="transmembrane region" description="Helical" evidence="6">
    <location>
        <begin position="182"/>
        <end position="200"/>
    </location>
</feature>
<evidence type="ECO:0000256" key="2">
    <source>
        <dbReference type="ARBA" id="ARBA00022692"/>
    </source>
</evidence>
<accession>A0AAW1UMW3</accession>
<evidence type="ECO:0000313" key="8">
    <source>
        <dbReference type="EMBL" id="KAK9881853.1"/>
    </source>
</evidence>
<gene>
    <name evidence="8" type="ORF">WA026_018047</name>
</gene>
<dbReference type="PANTHER" id="PTHR11863">
    <property type="entry name" value="STEROL DESATURASE"/>
    <property type="match status" value="1"/>
</dbReference>
<dbReference type="GO" id="GO:0016491">
    <property type="term" value="F:oxidoreductase activity"/>
    <property type="evidence" value="ECO:0007669"/>
    <property type="project" value="InterPro"/>
</dbReference>
<proteinExistence type="predicted"/>
<dbReference type="GO" id="GO:0008610">
    <property type="term" value="P:lipid biosynthetic process"/>
    <property type="evidence" value="ECO:0007669"/>
    <property type="project" value="InterPro"/>
</dbReference>
<organism evidence="8 9">
    <name type="scientific">Henosepilachna vigintioctopunctata</name>
    <dbReference type="NCBI Taxonomy" id="420089"/>
    <lineage>
        <taxon>Eukaryota</taxon>
        <taxon>Metazoa</taxon>
        <taxon>Ecdysozoa</taxon>
        <taxon>Arthropoda</taxon>
        <taxon>Hexapoda</taxon>
        <taxon>Insecta</taxon>
        <taxon>Pterygota</taxon>
        <taxon>Neoptera</taxon>
        <taxon>Endopterygota</taxon>
        <taxon>Coleoptera</taxon>
        <taxon>Polyphaga</taxon>
        <taxon>Cucujiformia</taxon>
        <taxon>Coccinelloidea</taxon>
        <taxon>Coccinellidae</taxon>
        <taxon>Epilachninae</taxon>
        <taxon>Epilachnini</taxon>
        <taxon>Henosepilachna</taxon>
    </lineage>
</organism>
<keyword evidence="2 6" id="KW-0812">Transmembrane</keyword>
<name>A0AAW1UMW3_9CUCU</name>
<feature type="transmembrane region" description="Helical" evidence="6">
    <location>
        <begin position="42"/>
        <end position="60"/>
    </location>
</feature>
<keyword evidence="3 6" id="KW-1133">Transmembrane helix</keyword>
<dbReference type="GO" id="GO:0005506">
    <property type="term" value="F:iron ion binding"/>
    <property type="evidence" value="ECO:0007669"/>
    <property type="project" value="InterPro"/>
</dbReference>
<feature type="transmembrane region" description="Helical" evidence="6">
    <location>
        <begin position="251"/>
        <end position="274"/>
    </location>
</feature>
<dbReference type="InterPro" id="IPR006694">
    <property type="entry name" value="Fatty_acid_hydroxylase"/>
</dbReference>
<dbReference type="InterPro" id="IPR050307">
    <property type="entry name" value="Sterol_Desaturase_Related"/>
</dbReference>
<feature type="region of interest" description="Disordered" evidence="5">
    <location>
        <begin position="348"/>
        <end position="371"/>
    </location>
</feature>
<dbReference type="EMBL" id="JARQZJ010000071">
    <property type="protein sequence ID" value="KAK9881853.1"/>
    <property type="molecule type" value="Genomic_DNA"/>
</dbReference>
<evidence type="ECO:0000259" key="7">
    <source>
        <dbReference type="Pfam" id="PF04116"/>
    </source>
</evidence>
<protein>
    <recommendedName>
        <fullName evidence="7">Fatty acid hydroxylase domain-containing protein</fullName>
    </recommendedName>
</protein>
<evidence type="ECO:0000256" key="5">
    <source>
        <dbReference type="SAM" id="MobiDB-lite"/>
    </source>
</evidence>
<evidence type="ECO:0000256" key="4">
    <source>
        <dbReference type="ARBA" id="ARBA00023136"/>
    </source>
</evidence>
<feature type="transmembrane region" description="Helical" evidence="6">
    <location>
        <begin position="95"/>
        <end position="121"/>
    </location>
</feature>
<dbReference type="Pfam" id="PF04116">
    <property type="entry name" value="FA_hydroxylase"/>
    <property type="match status" value="1"/>
</dbReference>
<reference evidence="8 9" key="1">
    <citation type="submission" date="2023-03" db="EMBL/GenBank/DDBJ databases">
        <title>Genome insight into feeding habits of ladybird beetles.</title>
        <authorList>
            <person name="Li H.-S."/>
            <person name="Huang Y.-H."/>
            <person name="Pang H."/>
        </authorList>
    </citation>
    <scope>NUCLEOTIDE SEQUENCE [LARGE SCALE GENOMIC DNA]</scope>
    <source>
        <strain evidence="8">SYSU_2023b</strain>
        <tissue evidence="8">Whole body</tissue>
    </source>
</reference>
<sequence>MPSEKQSVVVSSPRIIVSNWLRYYDKELAYIWSKIPNPLKKVLVSLAIFTFGISVSGDWMNLRIHISRQLGFNVNKQAAIGDLHWSFDSIGLKNFWIYFISGNLVSFGIYFTVGGFLQWYFYIRQKDHPETWKCQPTRFLTPELERNEFFLGCLTLFFNGTGSSILSCYIANGGYSTVYYEFSEYGWAWFILQFPVLFIYEDYMTYWMHRFLHTPWLYKHFHKLHHAFKQPTVWSVTAIHPVESLFMQGVLVTPLFLFPIHWLSFYTIAMYLFYHGMRDHSGINFRSYWWQPWQPDTIFHDNHHQYFHVNFGFNMKYWDELHGTYRQAGRIYNENIFYGKGKSLKNATDEERTEHLEEEEAENPLAHRKID</sequence>
<comment type="caution">
    <text evidence="8">The sequence shown here is derived from an EMBL/GenBank/DDBJ whole genome shotgun (WGS) entry which is preliminary data.</text>
</comment>
<evidence type="ECO:0000313" key="9">
    <source>
        <dbReference type="Proteomes" id="UP001431783"/>
    </source>
</evidence>
<dbReference type="GO" id="GO:0016020">
    <property type="term" value="C:membrane"/>
    <property type="evidence" value="ECO:0007669"/>
    <property type="project" value="UniProtKB-SubCell"/>
</dbReference>
<keyword evidence="4 6" id="KW-0472">Membrane</keyword>
<keyword evidence="9" id="KW-1185">Reference proteome</keyword>
<evidence type="ECO:0000256" key="6">
    <source>
        <dbReference type="SAM" id="Phobius"/>
    </source>
</evidence>
<dbReference type="AlphaFoldDB" id="A0AAW1UMW3"/>